<dbReference type="Proteomes" id="UP000032049">
    <property type="component" value="Unassembled WGS sequence"/>
</dbReference>
<reference evidence="3 4" key="1">
    <citation type="submission" date="2015-01" db="EMBL/GenBank/DDBJ databases">
        <title>Draft genome sequence of Pedobacter sp. NL19 isolated from sludge of an effluent treatment pond in an abandoned uranium mine.</title>
        <authorList>
            <person name="Santos T."/>
            <person name="Caetano T."/>
            <person name="Covas C."/>
            <person name="Cruz A."/>
            <person name="Mendo S."/>
        </authorList>
    </citation>
    <scope>NUCLEOTIDE SEQUENCE [LARGE SCALE GENOMIC DNA]</scope>
    <source>
        <strain evidence="3 4">NL19</strain>
    </source>
</reference>
<dbReference type="STRING" id="1503925.TH53_21590"/>
<dbReference type="Gene3D" id="3.40.190.10">
    <property type="entry name" value="Periplasmic binding protein-like II"/>
    <property type="match status" value="2"/>
</dbReference>
<dbReference type="SUPFAM" id="SSF53850">
    <property type="entry name" value="Periplasmic binding protein-like II"/>
    <property type="match status" value="1"/>
</dbReference>
<evidence type="ECO:0000256" key="2">
    <source>
        <dbReference type="ARBA" id="ARBA00008520"/>
    </source>
</evidence>
<dbReference type="Pfam" id="PF01547">
    <property type="entry name" value="SBP_bac_1"/>
    <property type="match status" value="1"/>
</dbReference>
<proteinExistence type="inferred from homology"/>
<evidence type="ECO:0000313" key="3">
    <source>
        <dbReference type="EMBL" id="KIO75291.1"/>
    </source>
</evidence>
<sequence>MNRIILNGITWEHSRGYTPLVASSQRFSELHPEVEIRWQKRSLQEFADFPLEQLASHYDLLIIDHPWVGRAAVTQSVLPLDEYLSVSYLEDQLKNSVGQSHLSYHYDDHQWALAIDAATPVASYRNDLLQKNNIGIPETWKELIAMAEKKRVAVPGVSIDLLMNFYMFCLAHGNVPFQNQEQVIDHYTGQLALETMRELWSLTDKKMFEYNPIDVAELMTTTDNYYYCPFAYGYSNYSRKYYAENMLSYSDLIEFNHYGKLKSTIGGTGIAVSSSSASIDWAVHFTEWIVSPNIQSGIYAGNGGQPGHRAAWLNQEVNSYSHNYFADTLPALERGYMRPRYNGYLEFQDKAGDYIREYLKKGGTAQIVLNSIDHLYKKSRL</sequence>
<dbReference type="InterPro" id="IPR006059">
    <property type="entry name" value="SBP"/>
</dbReference>
<evidence type="ECO:0000256" key="1">
    <source>
        <dbReference type="ARBA" id="ARBA00004418"/>
    </source>
</evidence>
<keyword evidence="4" id="KW-1185">Reference proteome</keyword>
<comment type="similarity">
    <text evidence="2">Belongs to the bacterial solute-binding protein 1 family.</text>
</comment>
<dbReference type="PANTHER" id="PTHR43649">
    <property type="entry name" value="ARABINOSE-BINDING PROTEIN-RELATED"/>
    <property type="match status" value="1"/>
</dbReference>
<evidence type="ECO:0000313" key="4">
    <source>
        <dbReference type="Proteomes" id="UP000032049"/>
    </source>
</evidence>
<dbReference type="GO" id="GO:0042597">
    <property type="term" value="C:periplasmic space"/>
    <property type="evidence" value="ECO:0007669"/>
    <property type="project" value="UniProtKB-SubCell"/>
</dbReference>
<dbReference type="RefSeq" id="WP_041885469.1">
    <property type="nucleotide sequence ID" value="NZ_CP157278.1"/>
</dbReference>
<name>A0A0D0GLM0_9SPHI</name>
<comment type="subcellular location">
    <subcellularLocation>
        <location evidence="1">Periplasm</location>
    </subcellularLocation>
</comment>
<protein>
    <submittedName>
        <fullName evidence="3">ABC transporter substrate-binding protein</fullName>
    </submittedName>
</protein>
<accession>A0A0D0GLM0</accession>
<dbReference type="AlphaFoldDB" id="A0A0D0GLM0"/>
<comment type="caution">
    <text evidence="3">The sequence shown here is derived from an EMBL/GenBank/DDBJ whole genome shotgun (WGS) entry which is preliminary data.</text>
</comment>
<dbReference type="EMBL" id="JXRA01000108">
    <property type="protein sequence ID" value="KIO75291.1"/>
    <property type="molecule type" value="Genomic_DNA"/>
</dbReference>
<organism evidence="3 4">
    <name type="scientific">Pedobacter lusitanus</name>
    <dbReference type="NCBI Taxonomy" id="1503925"/>
    <lineage>
        <taxon>Bacteria</taxon>
        <taxon>Pseudomonadati</taxon>
        <taxon>Bacteroidota</taxon>
        <taxon>Sphingobacteriia</taxon>
        <taxon>Sphingobacteriales</taxon>
        <taxon>Sphingobacteriaceae</taxon>
        <taxon>Pedobacter</taxon>
    </lineage>
</organism>
<gene>
    <name evidence="3" type="ORF">TH53_21590</name>
</gene>
<dbReference type="OrthoDB" id="9811622at2"/>
<dbReference type="InterPro" id="IPR050490">
    <property type="entry name" value="Bact_solute-bd_prot1"/>
</dbReference>